<dbReference type="AlphaFoldDB" id="A0A7K4FPM5"/>
<name>A0A7K4FPM5_9ARCH</name>
<organism evidence="1 2">
    <name type="scientific">Ferroplasma acidiphilum</name>
    <dbReference type="NCBI Taxonomy" id="74969"/>
    <lineage>
        <taxon>Archaea</taxon>
        <taxon>Methanobacteriati</taxon>
        <taxon>Thermoplasmatota</taxon>
        <taxon>Thermoplasmata</taxon>
        <taxon>Thermoplasmatales</taxon>
        <taxon>Ferroplasmaceae</taxon>
        <taxon>Ferroplasma</taxon>
    </lineage>
</organism>
<evidence type="ECO:0000313" key="1">
    <source>
        <dbReference type="EMBL" id="NOL60219.1"/>
    </source>
</evidence>
<protein>
    <submittedName>
        <fullName evidence="1">Uncharacterized protein</fullName>
    </submittedName>
</protein>
<dbReference type="RefSeq" id="WP_171481597.1">
    <property type="nucleotide sequence ID" value="NZ_JABGBP010000174.1"/>
</dbReference>
<evidence type="ECO:0000313" key="2">
    <source>
        <dbReference type="Proteomes" id="UP000546917"/>
    </source>
</evidence>
<accession>A0A7K4FPM5</accession>
<sequence>MENNVLRYKFENIPSELRASANNVHMAELAYFEVTHRVTQLSVAAFARKGLSYINSSYRHYYNFIKLIEPGDL</sequence>
<comment type="caution">
    <text evidence="1">The sequence shown here is derived from an EMBL/GenBank/DDBJ whole genome shotgun (WGS) entry which is preliminary data.</text>
</comment>
<dbReference type="Proteomes" id="UP000546917">
    <property type="component" value="Unassembled WGS sequence"/>
</dbReference>
<gene>
    <name evidence="1" type="ORF">HLB00_05140</name>
</gene>
<reference evidence="1 2" key="1">
    <citation type="submission" date="2020-05" db="EMBL/GenBank/DDBJ databases">
        <authorList>
            <person name="Zhang R."/>
        </authorList>
    </citation>
    <scope>NUCLEOTIDE SEQUENCE [LARGE SCALE GENOMIC DNA]</scope>
    <source>
        <strain evidence="1 2">DSM 28986</strain>
    </source>
</reference>
<dbReference type="EMBL" id="JABGBP010000174">
    <property type="protein sequence ID" value="NOL60219.1"/>
    <property type="molecule type" value="Genomic_DNA"/>
</dbReference>
<proteinExistence type="predicted"/>